<keyword evidence="5" id="KW-0456">Lyase</keyword>
<dbReference type="GO" id="GO:0016829">
    <property type="term" value="F:lyase activity"/>
    <property type="evidence" value="ECO:0007669"/>
    <property type="project" value="UniProtKB-KW"/>
</dbReference>
<proteinExistence type="predicted"/>
<gene>
    <name evidence="5" type="primary">citX</name>
    <name evidence="5" type="ORF">ACFFUV_02560</name>
</gene>
<keyword evidence="3 5" id="KW-0548">Nucleotidyltransferase</keyword>
<keyword evidence="6" id="KW-1185">Reference proteome</keyword>
<evidence type="ECO:0000313" key="5">
    <source>
        <dbReference type="EMBL" id="MFB9133848.1"/>
    </source>
</evidence>
<dbReference type="GO" id="GO:0050519">
    <property type="term" value="F:holo-citrate lyase synthase activity"/>
    <property type="evidence" value="ECO:0007669"/>
    <property type="project" value="UniProtKB-EC"/>
</dbReference>
<accession>A0ABV5HI02</accession>
<keyword evidence="2 5" id="KW-0808">Transferase</keyword>
<evidence type="ECO:0000256" key="4">
    <source>
        <dbReference type="ARBA" id="ARBA00048574"/>
    </source>
</evidence>
<dbReference type="RefSeq" id="WP_390189453.1">
    <property type="nucleotide sequence ID" value="NZ_JBHMEP010000001.1"/>
</dbReference>
<comment type="catalytic activity">
    <reaction evidence="4">
        <text>apo-[citrate lyase ACP] + 2'-(5''-triphospho-alpha-D-ribosyl)-3'-dephospho-CoA = holo-[citrate lyase ACP] + diphosphate</text>
        <dbReference type="Rhea" id="RHEA:16333"/>
        <dbReference type="Rhea" id="RHEA-COMP:10157"/>
        <dbReference type="Rhea" id="RHEA-COMP:10158"/>
        <dbReference type="ChEBI" id="CHEBI:29999"/>
        <dbReference type="ChEBI" id="CHEBI:33019"/>
        <dbReference type="ChEBI" id="CHEBI:61378"/>
        <dbReference type="ChEBI" id="CHEBI:82683"/>
        <dbReference type="EC" id="2.7.7.61"/>
    </reaction>
</comment>
<evidence type="ECO:0000256" key="3">
    <source>
        <dbReference type="ARBA" id="ARBA00022695"/>
    </source>
</evidence>
<name>A0ABV5HI02_9VIBR</name>
<evidence type="ECO:0000256" key="2">
    <source>
        <dbReference type="ARBA" id="ARBA00022679"/>
    </source>
</evidence>
<dbReference type="NCBIfam" id="TIGR03124">
    <property type="entry name" value="citrate_citX"/>
    <property type="match status" value="1"/>
</dbReference>
<comment type="caution">
    <text evidence="5">The sequence shown here is derived from an EMBL/GenBank/DDBJ whole genome shotgun (WGS) entry which is preliminary data.</text>
</comment>
<reference evidence="5 6" key="1">
    <citation type="submission" date="2024-09" db="EMBL/GenBank/DDBJ databases">
        <authorList>
            <person name="Sun Q."/>
            <person name="Mori K."/>
        </authorList>
    </citation>
    <scope>NUCLEOTIDE SEQUENCE [LARGE SCALE GENOMIC DNA]</scope>
    <source>
        <strain evidence="5 6">CECT 8064</strain>
    </source>
</reference>
<organism evidence="5 6">
    <name type="scientific">Vibrio olivae</name>
    <dbReference type="NCBI Taxonomy" id="1243002"/>
    <lineage>
        <taxon>Bacteria</taxon>
        <taxon>Pseudomonadati</taxon>
        <taxon>Pseudomonadota</taxon>
        <taxon>Gammaproteobacteria</taxon>
        <taxon>Vibrionales</taxon>
        <taxon>Vibrionaceae</taxon>
        <taxon>Vibrio</taxon>
    </lineage>
</organism>
<evidence type="ECO:0000256" key="1">
    <source>
        <dbReference type="ARBA" id="ARBA00012524"/>
    </source>
</evidence>
<dbReference type="InterPro" id="IPR005551">
    <property type="entry name" value="CitX"/>
</dbReference>
<sequence length="179" mass="20343">MTFDRQVHAVGLDEILASKEARMKRQQEWLRRHSAPLLSFTVNIPGPYKLTSNSHKVFEQGVEAISRLCKHHDCDIVARQLVTKNTGPEGLFVVNAVSASVLKKWMIQIETQHPLGRLMDLDVIGTDGKIISRQGEQMPRRKCFICEQDAVVCARSRRHSLDELNRAIDDMVKEHECSA</sequence>
<dbReference type="EC" id="2.7.7.61" evidence="1"/>
<dbReference type="Proteomes" id="UP001589645">
    <property type="component" value="Unassembled WGS sequence"/>
</dbReference>
<dbReference type="Pfam" id="PF03802">
    <property type="entry name" value="CitX"/>
    <property type="match status" value="1"/>
</dbReference>
<evidence type="ECO:0000313" key="6">
    <source>
        <dbReference type="Proteomes" id="UP001589645"/>
    </source>
</evidence>
<dbReference type="EMBL" id="JBHMEP010000001">
    <property type="protein sequence ID" value="MFB9133848.1"/>
    <property type="molecule type" value="Genomic_DNA"/>
</dbReference>
<protein>
    <recommendedName>
        <fullName evidence="1">citrate lyase holo-[acyl-carrier protein] synthase</fullName>
        <ecNumber evidence="1">2.7.7.61</ecNumber>
    </recommendedName>
</protein>
<dbReference type="NCBIfam" id="NF002383">
    <property type="entry name" value="PRK01392.1"/>
    <property type="match status" value="1"/>
</dbReference>